<sequence>MNIINNSIQEIYRKLILKHYHQAINRGLLEDSTLSMLTSQEENKICGEKIILQIYIKQQKLTEIRYEAQGCAILIASASLMSFYLKNLNLFAIIQKINHFLNMIDKKPFDNNYLEKDLLYLQEIQHFPGRILCVTLPWKLLLKMIRKKHKILKI</sequence>
<dbReference type="InterPro" id="IPR002871">
    <property type="entry name" value="NIF_FeS_clus_asmbl_NifU_N"/>
</dbReference>
<protein>
    <submittedName>
        <fullName evidence="2">SUF system NifU family Fe-S cluster assembly protein</fullName>
    </submittedName>
</protein>
<dbReference type="Proteomes" id="UP000238672">
    <property type="component" value="Unassembled WGS sequence"/>
</dbReference>
<evidence type="ECO:0000313" key="2">
    <source>
        <dbReference type="EMBL" id="PQP79542.1"/>
    </source>
</evidence>
<proteinExistence type="predicted"/>
<organism evidence="2 3">
    <name type="scientific">Candidatus Phytoplasma phoenicium</name>
    <dbReference type="NCBI Taxonomy" id="198422"/>
    <lineage>
        <taxon>Bacteria</taxon>
        <taxon>Bacillati</taxon>
        <taxon>Mycoplasmatota</taxon>
        <taxon>Mollicutes</taxon>
        <taxon>Acholeplasmatales</taxon>
        <taxon>Acholeplasmataceae</taxon>
        <taxon>Candidatus Phytoplasma</taxon>
        <taxon>16SrIX (Pigeon pea witches'-broom group)</taxon>
    </lineage>
</organism>
<dbReference type="NCBIfam" id="TIGR01994">
    <property type="entry name" value="SUF_scaf_2"/>
    <property type="match status" value="1"/>
</dbReference>
<evidence type="ECO:0000313" key="3">
    <source>
        <dbReference type="Proteomes" id="UP000238672"/>
    </source>
</evidence>
<dbReference type="GO" id="GO:0016226">
    <property type="term" value="P:iron-sulfur cluster assembly"/>
    <property type="evidence" value="ECO:0007669"/>
    <property type="project" value="InterPro"/>
</dbReference>
<accession>A0A2S8NUG4</accession>
<name>A0A2S8NUG4_9MOLU</name>
<reference evidence="2 3" key="1">
    <citation type="submission" date="2018-02" db="EMBL/GenBank/DDBJ databases">
        <title>Metagenomics reveals mixed infection of spiroplasma and phytoplasma in chicory.</title>
        <authorList>
            <person name="Polano C."/>
            <person name="Moruzzi S."/>
            <person name="Ermacora P."/>
            <person name="Ferrini F."/>
            <person name="Martini M."/>
            <person name="Firrao G."/>
        </authorList>
    </citation>
    <scope>NUCLEOTIDE SEQUENCE [LARGE SCALE GENOMIC DNA]</scope>
    <source>
        <strain evidence="2 3">ChiP</strain>
    </source>
</reference>
<dbReference type="Pfam" id="PF01592">
    <property type="entry name" value="NifU_N"/>
    <property type="match status" value="1"/>
</dbReference>
<dbReference type="EMBL" id="PUUG01000046">
    <property type="protein sequence ID" value="PQP79542.1"/>
    <property type="molecule type" value="Genomic_DNA"/>
</dbReference>
<dbReference type="SUPFAM" id="SSF82649">
    <property type="entry name" value="SufE/NifU"/>
    <property type="match status" value="1"/>
</dbReference>
<feature type="domain" description="NIF system FeS cluster assembly NifU N-terminal" evidence="1">
    <location>
        <begin position="12"/>
        <end position="119"/>
    </location>
</feature>
<comment type="caution">
    <text evidence="2">The sequence shown here is derived from an EMBL/GenBank/DDBJ whole genome shotgun (WGS) entry which is preliminary data.</text>
</comment>
<dbReference type="GO" id="GO:0005506">
    <property type="term" value="F:iron ion binding"/>
    <property type="evidence" value="ECO:0007669"/>
    <property type="project" value="InterPro"/>
</dbReference>
<dbReference type="CDD" id="cd06664">
    <property type="entry name" value="IscU_like"/>
    <property type="match status" value="1"/>
</dbReference>
<dbReference type="Gene3D" id="3.90.1010.10">
    <property type="match status" value="1"/>
</dbReference>
<gene>
    <name evidence="2" type="ORF">C6B37_01600</name>
</gene>
<evidence type="ECO:0000259" key="1">
    <source>
        <dbReference type="Pfam" id="PF01592"/>
    </source>
</evidence>
<dbReference type="AlphaFoldDB" id="A0A2S8NUG4"/>
<dbReference type="GO" id="GO:0051536">
    <property type="term" value="F:iron-sulfur cluster binding"/>
    <property type="evidence" value="ECO:0007669"/>
    <property type="project" value="InterPro"/>
</dbReference>
<keyword evidence="3" id="KW-1185">Reference proteome</keyword>